<reference evidence="2 3" key="1">
    <citation type="submission" date="2015-01" db="EMBL/GenBank/DDBJ databases">
        <title>Desulfovibrio sp. JC271 draft genome sequence.</title>
        <authorList>
            <person name="Shivani Y."/>
            <person name="Subhash Y."/>
            <person name="Sasikala C."/>
            <person name="Ramana C.V."/>
        </authorList>
    </citation>
    <scope>NUCLEOTIDE SEQUENCE [LARGE SCALE GENOMIC DNA]</scope>
    <source>
        <strain evidence="2 3">JC271</strain>
    </source>
</reference>
<keyword evidence="1" id="KW-0472">Membrane</keyword>
<keyword evidence="3" id="KW-1185">Reference proteome</keyword>
<evidence type="ECO:0000256" key="1">
    <source>
        <dbReference type="SAM" id="Phobius"/>
    </source>
</evidence>
<name>A0A1B7XJK8_9BACT</name>
<proteinExistence type="predicted"/>
<dbReference type="OrthoDB" id="1047115at2"/>
<dbReference type="Proteomes" id="UP000091979">
    <property type="component" value="Unassembled WGS sequence"/>
</dbReference>
<comment type="caution">
    <text evidence="2">The sequence shown here is derived from an EMBL/GenBank/DDBJ whole genome shotgun (WGS) entry which is preliminary data.</text>
</comment>
<feature type="transmembrane region" description="Helical" evidence="1">
    <location>
        <begin position="48"/>
        <end position="70"/>
    </location>
</feature>
<dbReference type="RefSeq" id="WP_066852597.1">
    <property type="nucleotide sequence ID" value="NZ_JXMS01000004.1"/>
</dbReference>
<sequence>MSLWMLLCIGLVAGCVDVVPMLRAKVHKYACASAFVFHLYMPVLLWQIHVPVVWWGKGGLVYGICTLPLAILAMRDDKKAPFIMLPSSILIGTVVGLAFWILN</sequence>
<protein>
    <submittedName>
        <fullName evidence="2">Uncharacterized protein</fullName>
    </submittedName>
</protein>
<dbReference type="PATRIC" id="fig|1560234.3.peg.2551"/>
<feature type="transmembrane region" description="Helical" evidence="1">
    <location>
        <begin position="82"/>
        <end position="102"/>
    </location>
</feature>
<dbReference type="AlphaFoldDB" id="A0A1B7XJK8"/>
<gene>
    <name evidence="2" type="ORF">SP90_03410</name>
</gene>
<keyword evidence="1" id="KW-1133">Transmembrane helix</keyword>
<evidence type="ECO:0000313" key="2">
    <source>
        <dbReference type="EMBL" id="OBQ55689.1"/>
    </source>
</evidence>
<dbReference type="EMBL" id="JXMS01000004">
    <property type="protein sequence ID" value="OBQ55689.1"/>
    <property type="molecule type" value="Genomic_DNA"/>
</dbReference>
<organism evidence="2 3">
    <name type="scientific">Halodesulfovibrio spirochaetisodalis</name>
    <dbReference type="NCBI Taxonomy" id="1560234"/>
    <lineage>
        <taxon>Bacteria</taxon>
        <taxon>Pseudomonadati</taxon>
        <taxon>Thermodesulfobacteriota</taxon>
        <taxon>Desulfovibrionia</taxon>
        <taxon>Desulfovibrionales</taxon>
        <taxon>Desulfovibrionaceae</taxon>
        <taxon>Halodesulfovibrio</taxon>
    </lineage>
</organism>
<keyword evidence="1" id="KW-0812">Transmembrane</keyword>
<evidence type="ECO:0000313" key="3">
    <source>
        <dbReference type="Proteomes" id="UP000091979"/>
    </source>
</evidence>
<accession>A0A1B7XJK8</accession>